<comment type="caution">
    <text evidence="2">The sequence shown here is derived from an EMBL/GenBank/DDBJ whole genome shotgun (WGS) entry which is preliminary data.</text>
</comment>
<dbReference type="Proteomes" id="UP001153387">
    <property type="component" value="Unassembled WGS sequence"/>
</dbReference>
<dbReference type="AlphaFoldDB" id="A0A9X4KCV7"/>
<feature type="compositionally biased region" description="Basic and acidic residues" evidence="1">
    <location>
        <begin position="428"/>
        <end position="448"/>
    </location>
</feature>
<keyword evidence="3" id="KW-1185">Reference proteome</keyword>
<feature type="compositionally biased region" description="Basic and acidic residues" evidence="1">
    <location>
        <begin position="104"/>
        <end position="123"/>
    </location>
</feature>
<feature type="compositionally biased region" description="Basic and acidic residues" evidence="1">
    <location>
        <begin position="458"/>
        <end position="491"/>
    </location>
</feature>
<protein>
    <submittedName>
        <fullName evidence="2">Uncharacterized protein</fullName>
    </submittedName>
</protein>
<feature type="compositionally biased region" description="Basic and acidic residues" evidence="1">
    <location>
        <begin position="385"/>
        <end position="421"/>
    </location>
</feature>
<sequence>MPYTPAQPRPDAGRLAPATDLRAHGRQANGMEASVPRHGDQARPSEAEPREQGKRKRLPVDGGREREMQKRRPNSDIREQGHQWKRPNAKSDEPRRQNRLAAPDSRDRERKERVKDLQDHAEWDEALLPQSERTLQDDPLIAAENGVREQKSQAVDGSRIGERHADKNTELSKSPLHRDGDAASNSSASERDSPIPGVPHRGSLGTLKAAADARRLRARFLQRSSAKNFGLPNADRRKPVPVKGSIALSAPAVRQLLARLAAGPAGLDFSVVRQMTLSTPGFVHAQVRRQPRGANPSQDRTSAVPSRASTGQPGKPASIETGQRRDVQPAPSDDRQSTGFLQARGQSRRSESAPVHHHEPERQETADQPYVGQSDLHRSFAKKNGSIEENAREASKAGDVGNRAEADRDSNSDFAAGDRRVKSAGGRAVERHVETGRHLQDDDFEQKLPESQGPPAVKRGDLPAWKADDHLRDGRYVHGSGRHESDRRHELFPGNRESGEPWIDGGESSKASFPLAAQPGSEQSQASDSMRENNLPDMRMAPVSNESLYHETRIQAPPFLAALSTIVVRESD</sequence>
<dbReference type="RefSeq" id="WP_277563457.1">
    <property type="nucleotide sequence ID" value="NZ_JAPDHZ010000002.1"/>
</dbReference>
<reference evidence="2 3" key="1">
    <citation type="submission" date="2022-10" db="EMBL/GenBank/DDBJ databases">
        <title>Comparative genomic analysis of Cohnella hashimotonis sp. nov., isolated from the International Space Station.</title>
        <authorList>
            <person name="Simpson A."/>
            <person name="Venkateswaran K."/>
        </authorList>
    </citation>
    <scope>NUCLEOTIDE SEQUENCE [LARGE SCALE GENOMIC DNA]</scope>
    <source>
        <strain evidence="2 3">DSM 18997</strain>
    </source>
</reference>
<feature type="compositionally biased region" description="Polar residues" evidence="1">
    <location>
        <begin position="295"/>
        <end position="312"/>
    </location>
</feature>
<accession>A0A9X4KCV7</accession>
<evidence type="ECO:0000256" key="1">
    <source>
        <dbReference type="SAM" id="MobiDB-lite"/>
    </source>
</evidence>
<gene>
    <name evidence="2" type="ORF">OMP38_00605</name>
</gene>
<organism evidence="2 3">
    <name type="scientific">Cohnella ginsengisoli</name>
    <dbReference type="NCBI Taxonomy" id="425004"/>
    <lineage>
        <taxon>Bacteria</taxon>
        <taxon>Bacillati</taxon>
        <taxon>Bacillota</taxon>
        <taxon>Bacilli</taxon>
        <taxon>Bacillales</taxon>
        <taxon>Paenibacillaceae</taxon>
        <taxon>Cohnella</taxon>
    </lineage>
</organism>
<feature type="region of interest" description="Disordered" evidence="1">
    <location>
        <begin position="282"/>
        <end position="537"/>
    </location>
</feature>
<evidence type="ECO:0000313" key="2">
    <source>
        <dbReference type="EMBL" id="MDG0789520.1"/>
    </source>
</evidence>
<feature type="compositionally biased region" description="Basic and acidic residues" evidence="1">
    <location>
        <begin position="159"/>
        <end position="181"/>
    </location>
</feature>
<feature type="compositionally biased region" description="Basic and acidic residues" evidence="1">
    <location>
        <begin position="35"/>
        <end position="82"/>
    </location>
</feature>
<feature type="compositionally biased region" description="Basic and acidic residues" evidence="1">
    <location>
        <begin position="322"/>
        <end position="336"/>
    </location>
</feature>
<proteinExistence type="predicted"/>
<dbReference type="EMBL" id="JAPDHZ010000002">
    <property type="protein sequence ID" value="MDG0789520.1"/>
    <property type="molecule type" value="Genomic_DNA"/>
</dbReference>
<name>A0A9X4KCV7_9BACL</name>
<evidence type="ECO:0000313" key="3">
    <source>
        <dbReference type="Proteomes" id="UP001153387"/>
    </source>
</evidence>
<feature type="compositionally biased region" description="Basic and acidic residues" evidence="1">
    <location>
        <begin position="348"/>
        <end position="365"/>
    </location>
</feature>
<feature type="region of interest" description="Disordered" evidence="1">
    <location>
        <begin position="1"/>
        <end position="209"/>
    </location>
</feature>